<feature type="domain" description="Reverse transcriptase/retrotransposon-derived protein RNase H-like" evidence="1">
    <location>
        <begin position="138"/>
        <end position="232"/>
    </location>
</feature>
<name>A0AAV4AET4_9GAST</name>
<dbReference type="InterPro" id="IPR041577">
    <property type="entry name" value="RT_RNaseH_2"/>
</dbReference>
<evidence type="ECO:0000259" key="1">
    <source>
        <dbReference type="Pfam" id="PF17919"/>
    </source>
</evidence>
<comment type="caution">
    <text evidence="2">The sequence shown here is derived from an EMBL/GenBank/DDBJ whole genome shotgun (WGS) entry which is preliminary data.</text>
</comment>
<dbReference type="InterPro" id="IPR043502">
    <property type="entry name" value="DNA/RNA_pol_sf"/>
</dbReference>
<dbReference type="SUPFAM" id="SSF56672">
    <property type="entry name" value="DNA/RNA polymerases"/>
    <property type="match status" value="1"/>
</dbReference>
<protein>
    <submittedName>
        <fullName evidence="2">Transposon ty3-i Gag-Pol polyprotein</fullName>
    </submittedName>
</protein>
<dbReference type="Gene3D" id="3.10.20.370">
    <property type="match status" value="1"/>
</dbReference>
<proteinExistence type="predicted"/>
<keyword evidence="3" id="KW-1185">Reference proteome</keyword>
<dbReference type="CDD" id="cd09274">
    <property type="entry name" value="RNase_HI_RT_Ty3"/>
    <property type="match status" value="1"/>
</dbReference>
<evidence type="ECO:0000313" key="2">
    <source>
        <dbReference type="EMBL" id="GFO05507.1"/>
    </source>
</evidence>
<sequence>MSQEVGESVDNFIVRLRNKADKCSFTLENKDERISEQLIKGIHMTDEKKKLISKGEALTLTMAIEMARSFEVSHKDLNEYMYYNNNTKAGSAMKTIEAVGMRRKMTREQACGRCGTHHSPRTCPAYKTVCQKYAEWQWTPTREAAFKKLKDLIHEDLILRYFNPNIPTIIEVDSSLHGLGAVLLQENKPIAFASKALTDTEKRYAKIERELLAVVFGRERFHTYIYGKPVTVKSDHNPLQHIQQKNIGSAPPRLQRMLVRIQPYDSTIEYKPGPEMTIADYLSRVNPKAGETIEPEATVHAVTVTDEKFDELRRETKKDPEFGPLLEQIIMGWPERSMQVQKSLRKYWSI</sequence>
<dbReference type="PANTHER" id="PTHR37984:SF7">
    <property type="entry name" value="INTEGRASE CATALYTIC DOMAIN-CONTAINING PROTEIN"/>
    <property type="match status" value="1"/>
</dbReference>
<reference evidence="2 3" key="1">
    <citation type="journal article" date="2021" name="Elife">
        <title>Chloroplast acquisition without the gene transfer in kleptoplastic sea slugs, Plakobranchus ocellatus.</title>
        <authorList>
            <person name="Maeda T."/>
            <person name="Takahashi S."/>
            <person name="Yoshida T."/>
            <person name="Shimamura S."/>
            <person name="Takaki Y."/>
            <person name="Nagai Y."/>
            <person name="Toyoda A."/>
            <person name="Suzuki Y."/>
            <person name="Arimoto A."/>
            <person name="Ishii H."/>
            <person name="Satoh N."/>
            <person name="Nishiyama T."/>
            <person name="Hasebe M."/>
            <person name="Maruyama T."/>
            <person name="Minagawa J."/>
            <person name="Obokata J."/>
            <person name="Shigenobu S."/>
        </authorList>
    </citation>
    <scope>NUCLEOTIDE SEQUENCE [LARGE SCALE GENOMIC DNA]</scope>
</reference>
<dbReference type="PANTHER" id="PTHR37984">
    <property type="entry name" value="PROTEIN CBG26694"/>
    <property type="match status" value="1"/>
</dbReference>
<dbReference type="InterPro" id="IPR050951">
    <property type="entry name" value="Retrovirus_Pol_polyprotein"/>
</dbReference>
<organism evidence="2 3">
    <name type="scientific">Plakobranchus ocellatus</name>
    <dbReference type="NCBI Taxonomy" id="259542"/>
    <lineage>
        <taxon>Eukaryota</taxon>
        <taxon>Metazoa</taxon>
        <taxon>Spiralia</taxon>
        <taxon>Lophotrochozoa</taxon>
        <taxon>Mollusca</taxon>
        <taxon>Gastropoda</taxon>
        <taxon>Heterobranchia</taxon>
        <taxon>Euthyneura</taxon>
        <taxon>Panpulmonata</taxon>
        <taxon>Sacoglossa</taxon>
        <taxon>Placobranchoidea</taxon>
        <taxon>Plakobranchidae</taxon>
        <taxon>Plakobranchus</taxon>
    </lineage>
</organism>
<dbReference type="EMBL" id="BLXT01003748">
    <property type="protein sequence ID" value="GFO05507.1"/>
    <property type="molecule type" value="Genomic_DNA"/>
</dbReference>
<evidence type="ECO:0000313" key="3">
    <source>
        <dbReference type="Proteomes" id="UP000735302"/>
    </source>
</evidence>
<dbReference type="FunFam" id="3.10.20.370:FF:000001">
    <property type="entry name" value="Retrovirus-related Pol polyprotein from transposon 17.6-like protein"/>
    <property type="match status" value="1"/>
</dbReference>
<dbReference type="AlphaFoldDB" id="A0AAV4AET4"/>
<dbReference type="Pfam" id="PF17919">
    <property type="entry name" value="RT_RNaseH_2"/>
    <property type="match status" value="1"/>
</dbReference>
<accession>A0AAV4AET4</accession>
<gene>
    <name evidence="2" type="ORF">PoB_003201200</name>
</gene>
<dbReference type="Proteomes" id="UP000735302">
    <property type="component" value="Unassembled WGS sequence"/>
</dbReference>